<organism evidence="7 8">
    <name type="scientific">Staphylococcus intermedius NCTC 11048</name>
    <dbReference type="NCBI Taxonomy" id="1141106"/>
    <lineage>
        <taxon>Bacteria</taxon>
        <taxon>Bacillati</taxon>
        <taxon>Bacillota</taxon>
        <taxon>Bacilli</taxon>
        <taxon>Bacillales</taxon>
        <taxon>Staphylococcaceae</taxon>
        <taxon>Staphylococcus</taxon>
        <taxon>Staphylococcus intermedius group</taxon>
    </lineage>
</organism>
<evidence type="ECO:0000256" key="6">
    <source>
        <dbReference type="SAM" id="Coils"/>
    </source>
</evidence>
<evidence type="ECO:0000313" key="7">
    <source>
        <dbReference type="EMBL" id="SUM47303.1"/>
    </source>
</evidence>
<dbReference type="InterPro" id="IPR003477">
    <property type="entry name" value="PemK-like"/>
</dbReference>
<dbReference type="SUPFAM" id="SSF50118">
    <property type="entry name" value="Cell growth inhibitor/plasmid maintenance toxic component"/>
    <property type="match status" value="1"/>
</dbReference>
<dbReference type="Gene3D" id="2.30.30.110">
    <property type="match status" value="1"/>
</dbReference>
<dbReference type="AlphaFoldDB" id="A0A380GAI8"/>
<protein>
    <recommendedName>
        <fullName evidence="2">Endoribonuclease MazF</fullName>
    </recommendedName>
    <alternativeName>
        <fullName evidence="4">Toxin MazF</fullName>
    </alternativeName>
    <alternativeName>
        <fullName evidence="5">mRNA interferase MazF</fullName>
    </alternativeName>
</protein>
<evidence type="ECO:0000256" key="4">
    <source>
        <dbReference type="ARBA" id="ARBA00031226"/>
    </source>
</evidence>
<keyword evidence="8" id="KW-1185">Reference proteome</keyword>
<keyword evidence="6" id="KW-0175">Coiled coil</keyword>
<name>A0A380GAI8_STAIN</name>
<dbReference type="STRING" id="1141106.GCA_000308095_01337"/>
<sequence>MYMDSWCFEYSKFLRNEVNNTKSHQRRKYKTYKRGAIVYAKLGINIGNEFSGNHFCVVLDKKDNRFNSTLTVIPLTSKNNKFNILVEEDLIQIFSKYINNQYQTLANNLLSLAEEYLSVESLKDASVKESIREHELTFQKMQELERRYERYSDKRTFANINQITNISKDRINVLNEYDPIGQLHYSEYTLNQIDRAIVKQFTNIKLE</sequence>
<keyword evidence="3" id="KW-1277">Toxin-antitoxin system</keyword>
<dbReference type="OrthoDB" id="1957237at2"/>
<dbReference type="InterPro" id="IPR011067">
    <property type="entry name" value="Plasmid_toxin/cell-grow_inhib"/>
</dbReference>
<feature type="coiled-coil region" evidence="6">
    <location>
        <begin position="127"/>
        <end position="161"/>
    </location>
</feature>
<dbReference type="GO" id="GO:0003677">
    <property type="term" value="F:DNA binding"/>
    <property type="evidence" value="ECO:0007669"/>
    <property type="project" value="InterPro"/>
</dbReference>
<evidence type="ECO:0000256" key="3">
    <source>
        <dbReference type="ARBA" id="ARBA00022649"/>
    </source>
</evidence>
<evidence type="ECO:0000256" key="1">
    <source>
        <dbReference type="ARBA" id="ARBA00007521"/>
    </source>
</evidence>
<dbReference type="Proteomes" id="UP000255549">
    <property type="component" value="Unassembled WGS sequence"/>
</dbReference>
<dbReference type="Pfam" id="PF02452">
    <property type="entry name" value="PemK_toxin"/>
    <property type="match status" value="1"/>
</dbReference>
<evidence type="ECO:0000313" key="8">
    <source>
        <dbReference type="Proteomes" id="UP000255549"/>
    </source>
</evidence>
<gene>
    <name evidence="7" type="ORF">NCTC11048_02376</name>
</gene>
<dbReference type="EMBL" id="UHDP01000003">
    <property type="protein sequence ID" value="SUM47303.1"/>
    <property type="molecule type" value="Genomic_DNA"/>
</dbReference>
<comment type="similarity">
    <text evidence="1">Belongs to the PemK/MazF family.</text>
</comment>
<evidence type="ECO:0000256" key="5">
    <source>
        <dbReference type="ARBA" id="ARBA00032054"/>
    </source>
</evidence>
<reference evidence="7 8" key="1">
    <citation type="submission" date="2018-06" db="EMBL/GenBank/DDBJ databases">
        <authorList>
            <consortium name="Pathogen Informatics"/>
            <person name="Doyle S."/>
        </authorList>
    </citation>
    <scope>NUCLEOTIDE SEQUENCE [LARGE SCALE GENOMIC DNA]</scope>
    <source>
        <strain evidence="8">NCTC 11048</strain>
    </source>
</reference>
<accession>A0A380GAI8</accession>
<proteinExistence type="inferred from homology"/>
<evidence type="ECO:0000256" key="2">
    <source>
        <dbReference type="ARBA" id="ARBA00019638"/>
    </source>
</evidence>